<feature type="domain" description="NB-ARC" evidence="6">
    <location>
        <begin position="175"/>
        <end position="348"/>
    </location>
</feature>
<feature type="domain" description="R13L1/DRL21-like LRR repeat region" evidence="10">
    <location>
        <begin position="719"/>
        <end position="843"/>
    </location>
</feature>
<keyword evidence="2" id="KW-0677">Repeat</keyword>
<dbReference type="Pfam" id="PF23247">
    <property type="entry name" value="LRR_RPS2"/>
    <property type="match status" value="1"/>
</dbReference>
<evidence type="ECO:0000256" key="3">
    <source>
        <dbReference type="ARBA" id="ARBA00022741"/>
    </source>
</evidence>
<evidence type="ECO:0000259" key="6">
    <source>
        <dbReference type="Pfam" id="PF00931"/>
    </source>
</evidence>
<gene>
    <name evidence="11" type="ORF">RGQ29_002547</name>
</gene>
<dbReference type="SUPFAM" id="SSF52540">
    <property type="entry name" value="P-loop containing nucleoside triphosphate hydrolases"/>
    <property type="match status" value="1"/>
</dbReference>
<evidence type="ECO:0000256" key="1">
    <source>
        <dbReference type="ARBA" id="ARBA00022614"/>
    </source>
</evidence>
<feature type="domain" description="Disease resistance protein At4g27190-like leucine-rich repeats" evidence="8">
    <location>
        <begin position="948"/>
        <end position="1087"/>
    </location>
</feature>
<proteinExistence type="predicted"/>
<evidence type="ECO:0000313" key="11">
    <source>
        <dbReference type="EMBL" id="KAK4566338.1"/>
    </source>
</evidence>
<dbReference type="CDD" id="cd14798">
    <property type="entry name" value="RX-CC_like"/>
    <property type="match status" value="1"/>
</dbReference>
<dbReference type="InterPro" id="IPR057135">
    <property type="entry name" value="At4g27190-like_LRR"/>
</dbReference>
<dbReference type="PANTHER" id="PTHR36766:SF70">
    <property type="entry name" value="DISEASE RESISTANCE PROTEIN RGA4"/>
    <property type="match status" value="1"/>
</dbReference>
<keyword evidence="4" id="KW-0611">Plant defense</keyword>
<dbReference type="GO" id="GO:0005524">
    <property type="term" value="F:ATP binding"/>
    <property type="evidence" value="ECO:0007669"/>
    <property type="project" value="UniProtKB-KW"/>
</dbReference>
<keyword evidence="3" id="KW-0547">Nucleotide-binding</keyword>
<evidence type="ECO:0000256" key="5">
    <source>
        <dbReference type="ARBA" id="ARBA00022840"/>
    </source>
</evidence>
<dbReference type="Proteomes" id="UP001324115">
    <property type="component" value="Unassembled WGS sequence"/>
</dbReference>
<dbReference type="InterPro" id="IPR058922">
    <property type="entry name" value="WHD_DRP"/>
</dbReference>
<dbReference type="PRINTS" id="PR00364">
    <property type="entry name" value="DISEASERSIST"/>
</dbReference>
<reference evidence="11 12" key="1">
    <citation type="journal article" date="2023" name="G3 (Bethesda)">
        <title>A haplotype-resolved chromosome-scale genome for Quercus rubra L. provides insights into the genetics of adaptive traits for red oak species.</title>
        <authorList>
            <person name="Kapoor B."/>
            <person name="Jenkins J."/>
            <person name="Schmutz J."/>
            <person name="Zhebentyayeva T."/>
            <person name="Kuelheim C."/>
            <person name="Coggeshall M."/>
            <person name="Heim C."/>
            <person name="Lasky J.R."/>
            <person name="Leites L."/>
            <person name="Islam-Faridi N."/>
            <person name="Romero-Severson J."/>
            <person name="DeLeo V.L."/>
            <person name="Lucas S.M."/>
            <person name="Lazic D."/>
            <person name="Gailing O."/>
            <person name="Carlson J."/>
            <person name="Staton M."/>
        </authorList>
    </citation>
    <scope>NUCLEOTIDE SEQUENCE [LARGE SCALE GENOMIC DNA]</scope>
    <source>
        <strain evidence="11">Pseudo-F2</strain>
    </source>
</reference>
<dbReference type="Gene3D" id="1.10.8.430">
    <property type="entry name" value="Helical domain of apoptotic protease-activating factors"/>
    <property type="match status" value="1"/>
</dbReference>
<evidence type="ECO:0008006" key="13">
    <source>
        <dbReference type="Google" id="ProtNLM"/>
    </source>
</evidence>
<dbReference type="SUPFAM" id="SSF52058">
    <property type="entry name" value="L domain-like"/>
    <property type="match status" value="2"/>
</dbReference>
<dbReference type="InterPro" id="IPR042197">
    <property type="entry name" value="Apaf_helical"/>
</dbReference>
<evidence type="ECO:0000256" key="4">
    <source>
        <dbReference type="ARBA" id="ARBA00022821"/>
    </source>
</evidence>
<comment type="caution">
    <text evidence="11">The sequence shown here is derived from an EMBL/GenBank/DDBJ whole genome shotgun (WGS) entry which is preliminary data.</text>
</comment>
<dbReference type="InterPro" id="IPR036388">
    <property type="entry name" value="WH-like_DNA-bd_sf"/>
</dbReference>
<dbReference type="Gene3D" id="3.40.50.300">
    <property type="entry name" value="P-loop containing nucleotide triphosphate hydrolases"/>
    <property type="match status" value="1"/>
</dbReference>
<feature type="domain" description="Disease resistance protein winged helix" evidence="9">
    <location>
        <begin position="437"/>
        <end position="510"/>
    </location>
</feature>
<dbReference type="InterPro" id="IPR041118">
    <property type="entry name" value="Rx_N"/>
</dbReference>
<dbReference type="PANTHER" id="PTHR36766">
    <property type="entry name" value="PLANT BROAD-SPECTRUM MILDEW RESISTANCE PROTEIN RPW8"/>
    <property type="match status" value="1"/>
</dbReference>
<sequence>MAAEAIVTEFAKGILGNLLTLVTDQIGLAWGFEDELKRLRENVEMVQALLADAEKRQVEEESVKLWLQRLKDVAYDADDVLDEHAYELLRRKAEIQNQKKRKVCSSSPSEPIAFSFKMANKVKTIADSLKEIYDRAINEIRLIRAESINANLDTMLNRETNCFIDDSEVVGREDRVSEIVKLVTNTTSEKLRVVPIVGMAGLGKTTVAKLVYNHGLVKSHFNKKIWVCVSDDFDEKKILRGILESLTGNSSLSDLETNNAILEKLKKELEGGRYLLVLDDVWNEEPLKWDALISCLLGITSNVGNNIIVTSRKGNVANITGTLSQCHLEKLSDDECWSIMKKKVSPNERVPPTPDLEAIGRDIAKKCGGVPLAAKVLGGMMCRKKEKGEWLAIRDNGIWNSEDGSNEMLQILKLSFNCLPSPSLKPSLKQCFAYCSIFPKDYEIKKEELILLWMAEGFLQPSQGSSYVMEDIGNKYFDILLTNSLFQDVEKDDCGNVKRCKMHDLVHDLALSISKFETLILEEESQDNINHVQDNMNHVRRLLIQHHGEIVEKIPLSDDHVRRVRTLVSEYAMFGNILSDFTEYAMFGNILSDFKCLRVLKLSVVRKLPGGMQLCGDRITKLPDSIGCLVHLRLLYISKTRIEALPNSITKLYNLQTLRLKGCYYLKELPKDLKKLDNLRHIYIDWCEKINRTPKDMGNLNCLRTLSFFIVGQDAGEQIKELGCLNQLSGELDIRNLENVRDQEEARSANLAIKAKMNKLRFHWSRPDREVNHCNEEEVLEGLRPHQNLKSITIKGFGGKKFPSWMSLFDNLIEINLVVCNKCERVPTLGHLPCLKALQIREMNDVKCIGVEFYGMCSNVLFPSLRTLAFRGMNNLVEWKDALEEVTSAREVFPCLEKLTIEGCPKLRSAPCHFPYLQNLSICGVYNTALGRISSNLTTLKSARISHVSELTFVPEQLFCNSLQSLQIRECEELSYIPDTSQPLISLEELTIEYCPNLKCFPRIQGLQGLCRLIIRTCGFEVLTTQLQLCTSLSELVIVNCPNLKSLPDLQEFHSLAQLDIYECHNLKSIPDLGELCFLTTLRIQDCSNITRLPEGSLKCLKSLRIGRYCEELDVFPSLNFIQHSHTTLEYLELEGWAKLNSLPGEIQHFTALETLWMDGFDGIETLPEWLGNLSSLKKLYIRECNNLMYLPTTRLIKLEVLQIRACSKLKERCVEGSGAEWLKIAHIPKIEIGSSSW</sequence>
<evidence type="ECO:0000259" key="8">
    <source>
        <dbReference type="Pfam" id="PF23247"/>
    </source>
</evidence>
<dbReference type="Gene3D" id="1.10.10.10">
    <property type="entry name" value="Winged helix-like DNA-binding domain superfamily/Winged helix DNA-binding domain"/>
    <property type="match status" value="1"/>
</dbReference>
<protein>
    <recommendedName>
        <fullName evidence="13">Disease resistance protein RGA3</fullName>
    </recommendedName>
</protein>
<dbReference type="Pfam" id="PF25019">
    <property type="entry name" value="LRR_R13L1-DRL21"/>
    <property type="match status" value="1"/>
</dbReference>
<evidence type="ECO:0000259" key="10">
    <source>
        <dbReference type="Pfam" id="PF25019"/>
    </source>
</evidence>
<accession>A0AAN7E973</accession>
<organism evidence="11 12">
    <name type="scientific">Quercus rubra</name>
    <name type="common">Northern red oak</name>
    <name type="synonym">Quercus borealis</name>
    <dbReference type="NCBI Taxonomy" id="3512"/>
    <lineage>
        <taxon>Eukaryota</taxon>
        <taxon>Viridiplantae</taxon>
        <taxon>Streptophyta</taxon>
        <taxon>Embryophyta</taxon>
        <taxon>Tracheophyta</taxon>
        <taxon>Spermatophyta</taxon>
        <taxon>Magnoliopsida</taxon>
        <taxon>eudicotyledons</taxon>
        <taxon>Gunneridae</taxon>
        <taxon>Pentapetalae</taxon>
        <taxon>rosids</taxon>
        <taxon>fabids</taxon>
        <taxon>Fagales</taxon>
        <taxon>Fagaceae</taxon>
        <taxon>Quercus</taxon>
    </lineage>
</organism>
<evidence type="ECO:0000259" key="9">
    <source>
        <dbReference type="Pfam" id="PF23559"/>
    </source>
</evidence>
<dbReference type="EMBL" id="JAXUIC010000010">
    <property type="protein sequence ID" value="KAK4566338.1"/>
    <property type="molecule type" value="Genomic_DNA"/>
</dbReference>
<dbReference type="InterPro" id="IPR056789">
    <property type="entry name" value="LRR_R13L1-DRL21"/>
</dbReference>
<evidence type="ECO:0000259" key="7">
    <source>
        <dbReference type="Pfam" id="PF18052"/>
    </source>
</evidence>
<feature type="domain" description="Disease resistance N-terminal" evidence="7">
    <location>
        <begin position="14"/>
        <end position="101"/>
    </location>
</feature>
<keyword evidence="5" id="KW-0067">ATP-binding</keyword>
<dbReference type="Pfam" id="PF00931">
    <property type="entry name" value="NB-ARC"/>
    <property type="match status" value="1"/>
</dbReference>
<dbReference type="GO" id="GO:0051707">
    <property type="term" value="P:response to other organism"/>
    <property type="evidence" value="ECO:0007669"/>
    <property type="project" value="UniProtKB-ARBA"/>
</dbReference>
<evidence type="ECO:0000256" key="2">
    <source>
        <dbReference type="ARBA" id="ARBA00022737"/>
    </source>
</evidence>
<dbReference type="CDD" id="cd01120">
    <property type="entry name" value="RecA-like_superfamily"/>
    <property type="match status" value="1"/>
</dbReference>
<dbReference type="FunFam" id="1.10.10.10:FF:000322">
    <property type="entry name" value="Probable disease resistance protein At1g63360"/>
    <property type="match status" value="1"/>
</dbReference>
<evidence type="ECO:0000313" key="12">
    <source>
        <dbReference type="Proteomes" id="UP001324115"/>
    </source>
</evidence>
<dbReference type="GO" id="GO:0006952">
    <property type="term" value="P:defense response"/>
    <property type="evidence" value="ECO:0007669"/>
    <property type="project" value="UniProtKB-KW"/>
</dbReference>
<dbReference type="Gene3D" id="1.20.5.4130">
    <property type="match status" value="1"/>
</dbReference>
<keyword evidence="1" id="KW-0433">Leucine-rich repeat</keyword>
<dbReference type="InterPro" id="IPR032675">
    <property type="entry name" value="LRR_dom_sf"/>
</dbReference>
<dbReference type="Pfam" id="PF18052">
    <property type="entry name" value="Rx_N"/>
    <property type="match status" value="1"/>
</dbReference>
<dbReference type="InterPro" id="IPR038005">
    <property type="entry name" value="RX-like_CC"/>
</dbReference>
<dbReference type="Gene3D" id="3.80.10.10">
    <property type="entry name" value="Ribonuclease Inhibitor"/>
    <property type="match status" value="3"/>
</dbReference>
<dbReference type="GO" id="GO:0043531">
    <property type="term" value="F:ADP binding"/>
    <property type="evidence" value="ECO:0007669"/>
    <property type="project" value="InterPro"/>
</dbReference>
<dbReference type="AlphaFoldDB" id="A0AAN7E973"/>
<name>A0AAN7E973_QUERU</name>
<keyword evidence="12" id="KW-1185">Reference proteome</keyword>
<dbReference type="InterPro" id="IPR027417">
    <property type="entry name" value="P-loop_NTPase"/>
</dbReference>
<dbReference type="InterPro" id="IPR002182">
    <property type="entry name" value="NB-ARC"/>
</dbReference>
<dbReference type="Pfam" id="PF23559">
    <property type="entry name" value="WHD_DRP"/>
    <property type="match status" value="1"/>
</dbReference>